<dbReference type="Proteomes" id="UP001215598">
    <property type="component" value="Unassembled WGS sequence"/>
</dbReference>
<keyword evidence="3" id="KW-1185">Reference proteome</keyword>
<protein>
    <submittedName>
        <fullName evidence="2">Uncharacterized protein</fullName>
    </submittedName>
</protein>
<sequence length="255" mass="27375">MPGRTGEYLNSRGHMQKNQQPHSPFVYRTLHPSSLSSLPCGALSCSSSSPSRILPITSMRAERRWSGGSVHGRLGRALVRYCREELVVVSSAASRVHRQAAGVVVMVVPACSIEALVLVVAPLARLFSPATRLAGTCPAHGRSICAHGGRCGGVDSLGLQMGCTSASDLFLLSPIRRPPRIPPKRNTTNFKTICDTTVHRSTPSRGFAKPLPEAYCTRLDFNPPSLAQGHNSSRRASHDTTEPTVKGKPMTGHAH</sequence>
<name>A0AAD7H941_9AGAR</name>
<accession>A0AAD7H941</accession>
<organism evidence="2 3">
    <name type="scientific">Mycena metata</name>
    <dbReference type="NCBI Taxonomy" id="1033252"/>
    <lineage>
        <taxon>Eukaryota</taxon>
        <taxon>Fungi</taxon>
        <taxon>Dikarya</taxon>
        <taxon>Basidiomycota</taxon>
        <taxon>Agaricomycotina</taxon>
        <taxon>Agaricomycetes</taxon>
        <taxon>Agaricomycetidae</taxon>
        <taxon>Agaricales</taxon>
        <taxon>Marasmiineae</taxon>
        <taxon>Mycenaceae</taxon>
        <taxon>Mycena</taxon>
    </lineage>
</organism>
<evidence type="ECO:0000313" key="3">
    <source>
        <dbReference type="Proteomes" id="UP001215598"/>
    </source>
</evidence>
<proteinExistence type="predicted"/>
<comment type="caution">
    <text evidence="2">The sequence shown here is derived from an EMBL/GenBank/DDBJ whole genome shotgun (WGS) entry which is preliminary data.</text>
</comment>
<evidence type="ECO:0000256" key="1">
    <source>
        <dbReference type="SAM" id="MobiDB-lite"/>
    </source>
</evidence>
<dbReference type="AlphaFoldDB" id="A0AAD7H941"/>
<dbReference type="EMBL" id="JARKIB010000323">
    <property type="protein sequence ID" value="KAJ7714552.1"/>
    <property type="molecule type" value="Genomic_DNA"/>
</dbReference>
<reference evidence="2" key="1">
    <citation type="submission" date="2023-03" db="EMBL/GenBank/DDBJ databases">
        <title>Massive genome expansion in bonnet fungi (Mycena s.s.) driven by repeated elements and novel gene families across ecological guilds.</title>
        <authorList>
            <consortium name="Lawrence Berkeley National Laboratory"/>
            <person name="Harder C.B."/>
            <person name="Miyauchi S."/>
            <person name="Viragh M."/>
            <person name="Kuo A."/>
            <person name="Thoen E."/>
            <person name="Andreopoulos B."/>
            <person name="Lu D."/>
            <person name="Skrede I."/>
            <person name="Drula E."/>
            <person name="Henrissat B."/>
            <person name="Morin E."/>
            <person name="Kohler A."/>
            <person name="Barry K."/>
            <person name="LaButti K."/>
            <person name="Morin E."/>
            <person name="Salamov A."/>
            <person name="Lipzen A."/>
            <person name="Mereny Z."/>
            <person name="Hegedus B."/>
            <person name="Baldrian P."/>
            <person name="Stursova M."/>
            <person name="Weitz H."/>
            <person name="Taylor A."/>
            <person name="Grigoriev I.V."/>
            <person name="Nagy L.G."/>
            <person name="Martin F."/>
            <person name="Kauserud H."/>
        </authorList>
    </citation>
    <scope>NUCLEOTIDE SEQUENCE</scope>
    <source>
        <strain evidence="2">CBHHK182m</strain>
    </source>
</reference>
<feature type="region of interest" description="Disordered" evidence="1">
    <location>
        <begin position="1"/>
        <end position="20"/>
    </location>
</feature>
<gene>
    <name evidence="2" type="ORF">B0H16DRAFT_523175</name>
</gene>
<evidence type="ECO:0000313" key="2">
    <source>
        <dbReference type="EMBL" id="KAJ7714552.1"/>
    </source>
</evidence>
<feature type="region of interest" description="Disordered" evidence="1">
    <location>
        <begin position="226"/>
        <end position="255"/>
    </location>
</feature>